<dbReference type="Gene3D" id="3.40.1620.10">
    <property type="entry name" value="YefM-like domain"/>
    <property type="match status" value="1"/>
</dbReference>
<dbReference type="Proteomes" id="UP001595699">
    <property type="component" value="Unassembled WGS sequence"/>
</dbReference>
<proteinExistence type="inferred from homology"/>
<comment type="similarity">
    <text evidence="1 2">Belongs to the phD/YefM antitoxin family.</text>
</comment>
<comment type="caution">
    <text evidence="3">The sequence shown here is derived from an EMBL/GenBank/DDBJ whole genome shotgun (WGS) entry which is preliminary data.</text>
</comment>
<dbReference type="Pfam" id="PF02604">
    <property type="entry name" value="PhdYeFM_antitox"/>
    <property type="match status" value="1"/>
</dbReference>
<dbReference type="PANTHER" id="PTHR33713:SF10">
    <property type="entry name" value="ANTITOXIN YAFN"/>
    <property type="match status" value="1"/>
</dbReference>
<gene>
    <name evidence="3" type="ORF">ACFOUW_12465</name>
</gene>
<dbReference type="Gene3D" id="1.10.1220.170">
    <property type="match status" value="1"/>
</dbReference>
<dbReference type="NCBIfam" id="TIGR01552">
    <property type="entry name" value="phd_fam"/>
    <property type="match status" value="1"/>
</dbReference>
<dbReference type="EMBL" id="JBHRZH010000009">
    <property type="protein sequence ID" value="MFC3761652.1"/>
    <property type="molecule type" value="Genomic_DNA"/>
</dbReference>
<evidence type="ECO:0000313" key="3">
    <source>
        <dbReference type="EMBL" id="MFC3761652.1"/>
    </source>
</evidence>
<dbReference type="RefSeq" id="WP_205114238.1">
    <property type="nucleotide sequence ID" value="NZ_JAFBCM010000001.1"/>
</dbReference>
<dbReference type="InterPro" id="IPR051405">
    <property type="entry name" value="phD/YefM_antitoxin"/>
</dbReference>
<evidence type="ECO:0000313" key="4">
    <source>
        <dbReference type="Proteomes" id="UP001595699"/>
    </source>
</evidence>
<evidence type="ECO:0000256" key="2">
    <source>
        <dbReference type="RuleBase" id="RU362080"/>
    </source>
</evidence>
<protein>
    <recommendedName>
        <fullName evidence="2">Antitoxin</fullName>
    </recommendedName>
</protein>
<dbReference type="SUPFAM" id="SSF143120">
    <property type="entry name" value="YefM-like"/>
    <property type="match status" value="1"/>
</dbReference>
<dbReference type="PANTHER" id="PTHR33713">
    <property type="entry name" value="ANTITOXIN YAFN-RELATED"/>
    <property type="match status" value="1"/>
</dbReference>
<keyword evidence="4" id="KW-1185">Reference proteome</keyword>
<evidence type="ECO:0000256" key="1">
    <source>
        <dbReference type="ARBA" id="ARBA00009981"/>
    </source>
</evidence>
<comment type="function">
    <text evidence="2">Antitoxin component of a type II toxin-antitoxin (TA) system.</text>
</comment>
<dbReference type="InterPro" id="IPR006442">
    <property type="entry name" value="Antitoxin_Phd/YefM"/>
</dbReference>
<accession>A0ABV7YAQ0</accession>
<reference evidence="4" key="1">
    <citation type="journal article" date="2019" name="Int. J. Syst. Evol. Microbiol.">
        <title>The Global Catalogue of Microorganisms (GCM) 10K type strain sequencing project: providing services to taxonomists for standard genome sequencing and annotation.</title>
        <authorList>
            <consortium name="The Broad Institute Genomics Platform"/>
            <consortium name="The Broad Institute Genome Sequencing Center for Infectious Disease"/>
            <person name="Wu L."/>
            <person name="Ma J."/>
        </authorList>
    </citation>
    <scope>NUCLEOTIDE SEQUENCE [LARGE SCALE GENOMIC DNA]</scope>
    <source>
        <strain evidence="4">CGMCC 4.7241</strain>
    </source>
</reference>
<dbReference type="InterPro" id="IPR036165">
    <property type="entry name" value="YefM-like_sf"/>
</dbReference>
<sequence length="95" mass="10420">MKTLPLSEAKAHLSEIADEVIRTHERVTVTRNGREAFVILSVEDLESIEATLELLADPDAQARVAQAEAEIAAGETFGIDEVEAAFRQRRSRDSG</sequence>
<organism evidence="3 4">
    <name type="scientific">Tenggerimyces flavus</name>
    <dbReference type="NCBI Taxonomy" id="1708749"/>
    <lineage>
        <taxon>Bacteria</taxon>
        <taxon>Bacillati</taxon>
        <taxon>Actinomycetota</taxon>
        <taxon>Actinomycetes</taxon>
        <taxon>Propionibacteriales</taxon>
        <taxon>Nocardioidaceae</taxon>
        <taxon>Tenggerimyces</taxon>
    </lineage>
</organism>
<name>A0ABV7YAQ0_9ACTN</name>